<evidence type="ECO:0000313" key="2">
    <source>
        <dbReference type="Proteomes" id="UP000507470"/>
    </source>
</evidence>
<protein>
    <submittedName>
        <fullName evidence="1">Uncharacterized protein</fullName>
    </submittedName>
</protein>
<name>A0A6J8BWD8_MYTCO</name>
<dbReference type="AlphaFoldDB" id="A0A6J8BWD8"/>
<gene>
    <name evidence="1" type="ORF">MCOR_22057</name>
</gene>
<dbReference type="OrthoDB" id="10399872at2759"/>
<proteinExistence type="predicted"/>
<sequence>MFENVPLLKCFSCIQFEDDSNKWIRFQTIVDFLRKNHLETDSIKEIKRHNLLREMKSYKNSIREADSDIYVNLSTFIRYIFHHCDKLKICLHTVHQIEAAMHSIPKKQQHTTCTIQVYSIEELYINIAAKQLRLPAIDNISKKDQSQFTDNEWQNICFFEYHFSKSNQEAEFEDYDQQLDLKLQFLKQIENVAVVAKSIKRSSNNIIKYCNERKHIAETDAKILIYASQIHIAARIENELCTAASEDVENVLIFDCVSSCTHSTKSHICRS</sequence>
<dbReference type="Proteomes" id="UP000507470">
    <property type="component" value="Unassembled WGS sequence"/>
</dbReference>
<keyword evidence="2" id="KW-1185">Reference proteome</keyword>
<dbReference type="EMBL" id="CACVKT020003887">
    <property type="protein sequence ID" value="CAC5386647.1"/>
    <property type="molecule type" value="Genomic_DNA"/>
</dbReference>
<organism evidence="1 2">
    <name type="scientific">Mytilus coruscus</name>
    <name type="common">Sea mussel</name>
    <dbReference type="NCBI Taxonomy" id="42192"/>
    <lineage>
        <taxon>Eukaryota</taxon>
        <taxon>Metazoa</taxon>
        <taxon>Spiralia</taxon>
        <taxon>Lophotrochozoa</taxon>
        <taxon>Mollusca</taxon>
        <taxon>Bivalvia</taxon>
        <taxon>Autobranchia</taxon>
        <taxon>Pteriomorphia</taxon>
        <taxon>Mytilida</taxon>
        <taxon>Mytiloidea</taxon>
        <taxon>Mytilidae</taxon>
        <taxon>Mytilinae</taxon>
        <taxon>Mytilus</taxon>
    </lineage>
</organism>
<reference evidence="1 2" key="1">
    <citation type="submission" date="2020-06" db="EMBL/GenBank/DDBJ databases">
        <authorList>
            <person name="Li R."/>
            <person name="Bekaert M."/>
        </authorList>
    </citation>
    <scope>NUCLEOTIDE SEQUENCE [LARGE SCALE GENOMIC DNA]</scope>
    <source>
        <strain evidence="2">wild</strain>
    </source>
</reference>
<evidence type="ECO:0000313" key="1">
    <source>
        <dbReference type="EMBL" id="CAC5386647.1"/>
    </source>
</evidence>
<accession>A0A6J8BWD8</accession>